<evidence type="ECO:0000313" key="2">
    <source>
        <dbReference type="EMBL" id="MCY4727099.1"/>
    </source>
</evidence>
<proteinExistence type="predicted"/>
<protein>
    <submittedName>
        <fullName evidence="2">Alpha/beta fold hydrolase</fullName>
    </submittedName>
</protein>
<keyword evidence="2" id="KW-0378">Hydrolase</keyword>
<keyword evidence="3" id="KW-1185">Reference proteome</keyword>
<evidence type="ECO:0000313" key="3">
    <source>
        <dbReference type="Proteomes" id="UP001074726"/>
    </source>
</evidence>
<dbReference type="PANTHER" id="PTHR37946:SF1">
    <property type="entry name" value="SLL1969 PROTEIN"/>
    <property type="match status" value="1"/>
</dbReference>
<reference evidence="2" key="1">
    <citation type="submission" date="2022-08" db="EMBL/GenBank/DDBJ databases">
        <title>Genome sequencing of Nocardioides sp. STR2.</title>
        <authorList>
            <person name="So Y."/>
        </authorList>
    </citation>
    <scope>NUCLEOTIDE SEQUENCE</scope>
    <source>
        <strain evidence="2">STR2</strain>
    </source>
</reference>
<dbReference type="PANTHER" id="PTHR37946">
    <property type="entry name" value="SLL1969 PROTEIN"/>
    <property type="match status" value="1"/>
</dbReference>
<dbReference type="GO" id="GO:0016787">
    <property type="term" value="F:hydrolase activity"/>
    <property type="evidence" value="ECO:0007669"/>
    <property type="project" value="UniProtKB-KW"/>
</dbReference>
<dbReference type="RefSeq" id="WP_268112059.1">
    <property type="nucleotide sequence ID" value="NZ_JAPPUX010000003.1"/>
</dbReference>
<dbReference type="Proteomes" id="UP001074726">
    <property type="component" value="Unassembled WGS sequence"/>
</dbReference>
<dbReference type="Gene3D" id="3.40.50.1820">
    <property type="entry name" value="alpha/beta hydrolase"/>
    <property type="match status" value="1"/>
</dbReference>
<feature type="domain" description="AB hydrolase-1" evidence="1">
    <location>
        <begin position="62"/>
        <end position="166"/>
    </location>
</feature>
<dbReference type="Pfam" id="PF00561">
    <property type="entry name" value="Abhydrolase_1"/>
    <property type="match status" value="1"/>
</dbReference>
<dbReference type="InterPro" id="IPR029058">
    <property type="entry name" value="AB_hydrolase_fold"/>
</dbReference>
<dbReference type="InterPro" id="IPR000073">
    <property type="entry name" value="AB_hydrolase_1"/>
</dbReference>
<comment type="caution">
    <text evidence="2">The sequence shown here is derived from an EMBL/GenBank/DDBJ whole genome shotgun (WGS) entry which is preliminary data.</text>
</comment>
<accession>A0ABT4CDS8</accession>
<evidence type="ECO:0000259" key="1">
    <source>
        <dbReference type="Pfam" id="PF00561"/>
    </source>
</evidence>
<dbReference type="EMBL" id="JAPPUX010000003">
    <property type="protein sequence ID" value="MCY4727099.1"/>
    <property type="molecule type" value="Genomic_DNA"/>
</dbReference>
<gene>
    <name evidence="2" type="ORF">NYO98_12500</name>
</gene>
<name>A0ABT4CDS8_9ACTN</name>
<sequence length="279" mass="29744">MTQRTTAAFLTPEGFSQPSVVAVLREGSVLTEAGRYAVSALGSRGSRRRTPLGSRPLRVGEPVLLVPGFLAGDSSLGPMSRTLRHQGFRTYRADIRANVGCTLSAAAQLEERLEEISQRRGSRVRIVGHSLGGMLARGVAARRPDLVAGIVTMGSPVLAPGAHHVSLARSVDLLVRLNRAGMRRLMTEDCVAGTCARESFDQARAPLPDGIDFTAIFSRRDGIVDWRACVDPAARPVEVRSSHVGMAFDPLVITAVSAALRPPVPVPVSVVEVDRGEIA</sequence>
<organism evidence="2 3">
    <name type="scientific">Nocardioides pini</name>
    <dbReference type="NCBI Taxonomy" id="2975053"/>
    <lineage>
        <taxon>Bacteria</taxon>
        <taxon>Bacillati</taxon>
        <taxon>Actinomycetota</taxon>
        <taxon>Actinomycetes</taxon>
        <taxon>Propionibacteriales</taxon>
        <taxon>Nocardioidaceae</taxon>
        <taxon>Nocardioides</taxon>
    </lineage>
</organism>
<dbReference type="SUPFAM" id="SSF53474">
    <property type="entry name" value="alpha/beta-Hydrolases"/>
    <property type="match status" value="1"/>
</dbReference>